<evidence type="ECO:0000259" key="2">
    <source>
        <dbReference type="Pfam" id="PF26638"/>
    </source>
</evidence>
<protein>
    <recommendedName>
        <fullName evidence="2">DUF8211 domain-containing protein</fullName>
    </recommendedName>
</protein>
<feature type="domain" description="DUF8211" evidence="2">
    <location>
        <begin position="262"/>
        <end position="394"/>
    </location>
</feature>
<dbReference type="VEuPathDB" id="FungiDB:FUN_024744"/>
<dbReference type="Proteomes" id="UP000232688">
    <property type="component" value="Unassembled WGS sequence"/>
</dbReference>
<evidence type="ECO:0000313" key="4">
    <source>
        <dbReference type="Proteomes" id="UP000232688"/>
    </source>
</evidence>
<accession>A0A2N0RLF5</accession>
<proteinExistence type="predicted"/>
<dbReference type="EMBL" id="LLXH01000668">
    <property type="protein sequence ID" value="PKC64115.1"/>
    <property type="molecule type" value="Genomic_DNA"/>
</dbReference>
<dbReference type="InterPro" id="IPR058524">
    <property type="entry name" value="DUF8211"/>
</dbReference>
<reference evidence="3 4" key="1">
    <citation type="submission" date="2017-10" db="EMBL/GenBank/DDBJ databases">
        <title>Extensive intraspecific genome diversity in a model arbuscular mycorrhizal fungus.</title>
        <authorList>
            <person name="Chen E.C.H."/>
            <person name="Morin E."/>
            <person name="Baudet D."/>
            <person name="Noel J."/>
            <person name="Ndikumana S."/>
            <person name="Charron P."/>
            <person name="St-Onge C."/>
            <person name="Giorgi J."/>
            <person name="Grigoriev I.V."/>
            <person name="Roux C."/>
            <person name="Martin F.M."/>
            <person name="Corradi N."/>
        </authorList>
    </citation>
    <scope>NUCLEOTIDE SEQUENCE [LARGE SCALE GENOMIC DNA]</scope>
    <source>
        <strain evidence="3 4">A1</strain>
    </source>
</reference>
<dbReference type="VEuPathDB" id="FungiDB:RhiirFUN_024358"/>
<comment type="caution">
    <text evidence="3">The sequence shown here is derived from an EMBL/GenBank/DDBJ whole genome shotgun (WGS) entry which is preliminary data.</text>
</comment>
<sequence>MSSFIRIDDYESYEKLNNGFTTLNQHSNKRVPDKVSAPKDIISHVPSTPFCTSPSKTPSTHISSSRSPVGKFPLKVSFSKFHVTRPYRAGYNKIYEIRRSRSYFFELDDLPPNTNDLHFKIYTNDYHMKSTPISYRNTSSTPNDKYRINRLLARKEMISSRANSSRERNTTTRTFFNFTYKKYRFYFGIYIPCSQQQSPSPFYPLCEECHIPSPFVMSHCRRACVMHQPSFFRNDTFNNVRKQGHQAITSTTIVPANNKGSHANLLHDRWNCQKKKAIISQRLGISYKESYLARTKGSVIHHANKHMYRKRLDTFSITRSKNIKTAKRQEIRFRRACRRTFHAKEHNRLDTMRHRLITAQRYRFLFLPSQYIYKPIKHLQYTHGIDYPDYGFKIPYNQDAFNIPIHMVEPYNPTPSGFFPSKYKDIIPKEPIYTATGDFIIPGSCEWFTHMYRLDCARKAAPPSPVLSLDECRNLLQKEADRIGDSIIEKEKQRSALHGTTVKHFAPSLYHRAEDNSKFQLRLHQEMTAFNDTFNLGKRIAVVTPETKDELYVPYQYGGFYIDNPSQEDSKCVTSDDSKEIERRPYKRLTTSQFAPLPVNNHIDRLKRRRNIPADTVDSSEAGPSGSSTNN</sequence>
<evidence type="ECO:0000313" key="3">
    <source>
        <dbReference type="EMBL" id="PKC64115.1"/>
    </source>
</evidence>
<dbReference type="VEuPathDB" id="FungiDB:RhiirA1_462850"/>
<organism evidence="3 4">
    <name type="scientific">Rhizophagus irregularis</name>
    <dbReference type="NCBI Taxonomy" id="588596"/>
    <lineage>
        <taxon>Eukaryota</taxon>
        <taxon>Fungi</taxon>
        <taxon>Fungi incertae sedis</taxon>
        <taxon>Mucoromycota</taxon>
        <taxon>Glomeromycotina</taxon>
        <taxon>Glomeromycetes</taxon>
        <taxon>Glomerales</taxon>
        <taxon>Glomeraceae</taxon>
        <taxon>Rhizophagus</taxon>
    </lineage>
</organism>
<feature type="region of interest" description="Disordered" evidence="1">
    <location>
        <begin position="599"/>
        <end position="631"/>
    </location>
</feature>
<dbReference type="Pfam" id="PF26638">
    <property type="entry name" value="DUF8211"/>
    <property type="match status" value="1"/>
</dbReference>
<name>A0A2N0RLF5_9GLOM</name>
<evidence type="ECO:0000256" key="1">
    <source>
        <dbReference type="SAM" id="MobiDB-lite"/>
    </source>
</evidence>
<reference evidence="3 4" key="2">
    <citation type="submission" date="2017-10" db="EMBL/GenBank/DDBJ databases">
        <title>Genome analyses suggest a sexual origin of heterokaryosis in a supposedly ancient asexual fungus.</title>
        <authorList>
            <person name="Corradi N."/>
            <person name="Sedzielewska K."/>
            <person name="Noel J."/>
            <person name="Charron P."/>
            <person name="Farinelli L."/>
            <person name="Marton T."/>
            <person name="Kruger M."/>
            <person name="Pelin A."/>
            <person name="Brachmann A."/>
            <person name="Corradi N."/>
        </authorList>
    </citation>
    <scope>NUCLEOTIDE SEQUENCE [LARGE SCALE GENOMIC DNA]</scope>
    <source>
        <strain evidence="3 4">A1</strain>
    </source>
</reference>
<dbReference type="VEuPathDB" id="FungiDB:RhiirFUN_024359"/>
<dbReference type="AlphaFoldDB" id="A0A2N0RLF5"/>
<gene>
    <name evidence="3" type="ORF">RhiirA1_462850</name>
</gene>